<dbReference type="AlphaFoldDB" id="W2QFY7"/>
<dbReference type="Proteomes" id="UP000018817">
    <property type="component" value="Unassembled WGS sequence"/>
</dbReference>
<dbReference type="VEuPathDB" id="FungiDB:PPTG_09725"/>
<evidence type="ECO:0000313" key="2">
    <source>
        <dbReference type="Proteomes" id="UP000018817"/>
    </source>
</evidence>
<dbReference type="RefSeq" id="XP_008902996.1">
    <property type="nucleotide sequence ID" value="XM_008904748.1"/>
</dbReference>
<dbReference type="EMBL" id="KI669578">
    <property type="protein sequence ID" value="ETN12082.1"/>
    <property type="molecule type" value="Genomic_DNA"/>
</dbReference>
<name>W2QFY7_PHYN3</name>
<reference evidence="2" key="1">
    <citation type="submission" date="2011-12" db="EMBL/GenBank/DDBJ databases">
        <authorList>
            <consortium name="The Broad Institute Genome Sequencing Platform"/>
            <person name="Russ C."/>
            <person name="Tyler B."/>
            <person name="Panabieres F."/>
            <person name="Shan W."/>
            <person name="Tripathy S."/>
            <person name="Grunwald N."/>
            <person name="Machado M."/>
            <person name="Young S.K."/>
            <person name="Zeng Q."/>
            <person name="Gargeya S."/>
            <person name="Fitzgerald M."/>
            <person name="Haas B."/>
            <person name="Abouelleil A."/>
            <person name="Alvarado L."/>
            <person name="Arachchi H.M."/>
            <person name="Berlin A."/>
            <person name="Chapman S.B."/>
            <person name="Gearin G."/>
            <person name="Goldberg J."/>
            <person name="Griggs A."/>
            <person name="Gujja S."/>
            <person name="Hansen M."/>
            <person name="Heiman D."/>
            <person name="Howarth C."/>
            <person name="Larimer J."/>
            <person name="Lui A."/>
            <person name="MacDonald P.J.P."/>
            <person name="McCowen C."/>
            <person name="Montmayeur A."/>
            <person name="Murphy C."/>
            <person name="Neiman D."/>
            <person name="Pearson M."/>
            <person name="Priest M."/>
            <person name="Roberts A."/>
            <person name="Saif S."/>
            <person name="Shea T."/>
            <person name="Sisk P."/>
            <person name="Stolte C."/>
            <person name="Sykes S."/>
            <person name="Wortman J."/>
            <person name="Nusbaum C."/>
            <person name="Birren B."/>
        </authorList>
    </citation>
    <scope>NUCLEOTIDE SEQUENCE [LARGE SCALE GENOMIC DNA]</scope>
    <source>
        <strain evidence="2">INRA-310</strain>
    </source>
</reference>
<sequence length="151" mass="16654">MVSCGTTLPLDDVMLLLQGDVLLLLLDAKEVVLDDVLLLVADAPNGKKALVRHDAPVEDAGFVQRSKRTKDAPRSFRVNILGLQEGKQALLSPATGVEDLILVVFSLDIKRPAADDEELHEGHHLARFRLFLTVSTAPHWRYFRVPLEPSG</sequence>
<accession>W2QFY7</accession>
<organism evidence="1 2">
    <name type="scientific">Phytophthora nicotianae (strain INRA-310)</name>
    <name type="common">Phytophthora parasitica</name>
    <dbReference type="NCBI Taxonomy" id="761204"/>
    <lineage>
        <taxon>Eukaryota</taxon>
        <taxon>Sar</taxon>
        <taxon>Stramenopiles</taxon>
        <taxon>Oomycota</taxon>
        <taxon>Peronosporomycetes</taxon>
        <taxon>Peronosporales</taxon>
        <taxon>Peronosporaceae</taxon>
        <taxon>Phytophthora</taxon>
    </lineage>
</organism>
<evidence type="ECO:0000313" key="1">
    <source>
        <dbReference type="EMBL" id="ETN12082.1"/>
    </source>
</evidence>
<dbReference type="GeneID" id="20179419"/>
<reference evidence="1 2" key="2">
    <citation type="submission" date="2013-11" db="EMBL/GenBank/DDBJ databases">
        <title>The Genome Sequence of Phytophthora parasitica INRA-310.</title>
        <authorList>
            <consortium name="The Broad Institute Genomics Platform"/>
            <person name="Russ C."/>
            <person name="Tyler B."/>
            <person name="Panabieres F."/>
            <person name="Shan W."/>
            <person name="Tripathy S."/>
            <person name="Grunwald N."/>
            <person name="Machado M."/>
            <person name="Johnson C.S."/>
            <person name="Arredondo F."/>
            <person name="Hong C."/>
            <person name="Coffey M."/>
            <person name="Young S.K."/>
            <person name="Zeng Q."/>
            <person name="Gargeya S."/>
            <person name="Fitzgerald M."/>
            <person name="Abouelleil A."/>
            <person name="Alvarado L."/>
            <person name="Chapman S.B."/>
            <person name="Gainer-Dewar J."/>
            <person name="Goldberg J."/>
            <person name="Griggs A."/>
            <person name="Gujja S."/>
            <person name="Hansen M."/>
            <person name="Howarth C."/>
            <person name="Imamovic A."/>
            <person name="Ireland A."/>
            <person name="Larimer J."/>
            <person name="McCowan C."/>
            <person name="Murphy C."/>
            <person name="Pearson M."/>
            <person name="Poon T.W."/>
            <person name="Priest M."/>
            <person name="Roberts A."/>
            <person name="Saif S."/>
            <person name="Shea T."/>
            <person name="Sykes S."/>
            <person name="Wortman J."/>
            <person name="Nusbaum C."/>
            <person name="Birren B."/>
        </authorList>
    </citation>
    <scope>NUCLEOTIDE SEQUENCE [LARGE SCALE GENOMIC DNA]</scope>
    <source>
        <strain evidence="1 2">INRA-310</strain>
    </source>
</reference>
<proteinExistence type="predicted"/>
<protein>
    <submittedName>
        <fullName evidence="1">Uncharacterized protein</fullName>
    </submittedName>
</protein>
<gene>
    <name evidence="1" type="ORF">PPTG_09725</name>
</gene>